<proteinExistence type="predicted"/>
<evidence type="ECO:0000313" key="1">
    <source>
        <dbReference type="EnsemblMetazoa" id="AFAF001449-PA"/>
    </source>
</evidence>
<sequence length="244" mass="26269">MTAGVLTAGRNTLCLSTVCRANSCCISGWPVVVTRFWTRTFASPGCIWSGCACGCGCGCGAIFFVYGAGRFGRSTVLVVVVVTAAAGPRLGARMTERCGAIGWLTRISFGLWIDADDAIRTQHYLLQLLDELGKLIRQGRFVAVPISTAWSTDDAADGLLLGKILLLLLLHATADVHHISATESADNANHAHRVDRATTAHANASDHVRCHHVRMAAMLLLLHVIVDDVYDVAGRSDHLLHRNR</sequence>
<dbReference type="EMBL" id="AXCN02001227">
    <property type="status" value="NOT_ANNOTATED_CDS"/>
    <property type="molecule type" value="Genomic_DNA"/>
</dbReference>
<dbReference type="AlphaFoldDB" id="A0A182Q1W3"/>
<dbReference type="EnsemblMetazoa" id="AFAF001449-RA">
    <property type="protein sequence ID" value="AFAF001449-PA"/>
    <property type="gene ID" value="AFAF001449"/>
</dbReference>
<name>A0A182Q1W3_9DIPT</name>
<keyword evidence="2" id="KW-1185">Reference proteome</keyword>
<reference evidence="2" key="1">
    <citation type="submission" date="2014-01" db="EMBL/GenBank/DDBJ databases">
        <title>The Genome Sequence of Anopheles farauti FAR1 (V2).</title>
        <authorList>
            <consortium name="The Broad Institute Genomics Platform"/>
            <person name="Neafsey D.E."/>
            <person name="Besansky N."/>
            <person name="Howell P."/>
            <person name="Walton C."/>
            <person name="Young S.K."/>
            <person name="Zeng Q."/>
            <person name="Gargeya S."/>
            <person name="Fitzgerald M."/>
            <person name="Haas B."/>
            <person name="Abouelleil A."/>
            <person name="Allen A.W."/>
            <person name="Alvarado L."/>
            <person name="Arachchi H.M."/>
            <person name="Berlin A.M."/>
            <person name="Chapman S.B."/>
            <person name="Gainer-Dewar J."/>
            <person name="Goldberg J."/>
            <person name="Griggs A."/>
            <person name="Gujja S."/>
            <person name="Hansen M."/>
            <person name="Howarth C."/>
            <person name="Imamovic A."/>
            <person name="Ireland A."/>
            <person name="Larimer J."/>
            <person name="McCowan C."/>
            <person name="Murphy C."/>
            <person name="Pearson M."/>
            <person name="Poon T.W."/>
            <person name="Priest M."/>
            <person name="Roberts A."/>
            <person name="Saif S."/>
            <person name="Shea T."/>
            <person name="Sisk P."/>
            <person name="Sykes S."/>
            <person name="Wortman J."/>
            <person name="Nusbaum C."/>
            <person name="Birren B."/>
        </authorList>
    </citation>
    <scope>NUCLEOTIDE SEQUENCE [LARGE SCALE GENOMIC DNA]</scope>
    <source>
        <strain evidence="2">FAR1</strain>
    </source>
</reference>
<accession>A0A182Q1W3</accession>
<protein>
    <submittedName>
        <fullName evidence="1">Uncharacterized protein</fullName>
    </submittedName>
</protein>
<evidence type="ECO:0000313" key="2">
    <source>
        <dbReference type="Proteomes" id="UP000075886"/>
    </source>
</evidence>
<dbReference type="VEuPathDB" id="VectorBase:AFAF001449"/>
<reference evidence="1" key="2">
    <citation type="submission" date="2020-05" db="UniProtKB">
        <authorList>
            <consortium name="EnsemblMetazoa"/>
        </authorList>
    </citation>
    <scope>IDENTIFICATION</scope>
    <source>
        <strain evidence="1">FAR1</strain>
    </source>
</reference>
<dbReference type="Proteomes" id="UP000075886">
    <property type="component" value="Unassembled WGS sequence"/>
</dbReference>
<organism evidence="1 2">
    <name type="scientific">Anopheles farauti</name>
    <dbReference type="NCBI Taxonomy" id="69004"/>
    <lineage>
        <taxon>Eukaryota</taxon>
        <taxon>Metazoa</taxon>
        <taxon>Ecdysozoa</taxon>
        <taxon>Arthropoda</taxon>
        <taxon>Hexapoda</taxon>
        <taxon>Insecta</taxon>
        <taxon>Pterygota</taxon>
        <taxon>Neoptera</taxon>
        <taxon>Endopterygota</taxon>
        <taxon>Diptera</taxon>
        <taxon>Nematocera</taxon>
        <taxon>Culicoidea</taxon>
        <taxon>Culicidae</taxon>
        <taxon>Anophelinae</taxon>
        <taxon>Anopheles</taxon>
    </lineage>
</organism>